<dbReference type="InterPro" id="IPR001878">
    <property type="entry name" value="Znf_CCHC"/>
</dbReference>
<feature type="compositionally biased region" description="Basic and acidic residues" evidence="2">
    <location>
        <begin position="1034"/>
        <end position="1052"/>
    </location>
</feature>
<dbReference type="InterPro" id="IPR056924">
    <property type="entry name" value="SH3_Tf2-1"/>
</dbReference>
<evidence type="ECO:0000259" key="3">
    <source>
        <dbReference type="PROSITE" id="PS50158"/>
    </source>
</evidence>
<dbReference type="AlphaFoldDB" id="A0AAD8VTP8"/>
<keyword evidence="1" id="KW-0862">Zinc</keyword>
<evidence type="ECO:0000313" key="6">
    <source>
        <dbReference type="Proteomes" id="UP001231189"/>
    </source>
</evidence>
<dbReference type="InterPro" id="IPR001584">
    <property type="entry name" value="Integrase_cat-core"/>
</dbReference>
<feature type="compositionally biased region" description="Low complexity" evidence="2">
    <location>
        <begin position="464"/>
        <end position="475"/>
    </location>
</feature>
<keyword evidence="1" id="KW-0863">Zinc-finger</keyword>
<gene>
    <name evidence="5" type="ORF">QYE76_022923</name>
</gene>
<dbReference type="GO" id="GO:0008270">
    <property type="term" value="F:zinc ion binding"/>
    <property type="evidence" value="ECO:0007669"/>
    <property type="project" value="UniProtKB-KW"/>
</dbReference>
<dbReference type="SMART" id="SM00343">
    <property type="entry name" value="ZnF_C2HC"/>
    <property type="match status" value="1"/>
</dbReference>
<dbReference type="GO" id="GO:0003676">
    <property type="term" value="F:nucleic acid binding"/>
    <property type="evidence" value="ECO:0007669"/>
    <property type="project" value="InterPro"/>
</dbReference>
<feature type="compositionally biased region" description="Basic and acidic residues" evidence="2">
    <location>
        <begin position="52"/>
        <end position="70"/>
    </location>
</feature>
<evidence type="ECO:0000256" key="2">
    <source>
        <dbReference type="SAM" id="MobiDB-lite"/>
    </source>
</evidence>
<proteinExistence type="predicted"/>
<feature type="region of interest" description="Disordered" evidence="2">
    <location>
        <begin position="52"/>
        <end position="114"/>
    </location>
</feature>
<dbReference type="GO" id="GO:0015074">
    <property type="term" value="P:DNA integration"/>
    <property type="evidence" value="ECO:0007669"/>
    <property type="project" value="InterPro"/>
</dbReference>
<dbReference type="PROSITE" id="PS50158">
    <property type="entry name" value="ZF_CCHC"/>
    <property type="match status" value="1"/>
</dbReference>
<feature type="region of interest" description="Disordered" evidence="2">
    <location>
        <begin position="507"/>
        <end position="527"/>
    </location>
</feature>
<feature type="region of interest" description="Disordered" evidence="2">
    <location>
        <begin position="1025"/>
        <end position="1093"/>
    </location>
</feature>
<dbReference type="CDD" id="cd00303">
    <property type="entry name" value="retropepsin_like"/>
    <property type="match status" value="1"/>
</dbReference>
<dbReference type="InterPro" id="IPR005162">
    <property type="entry name" value="Retrotrans_gag_dom"/>
</dbReference>
<feature type="domain" description="CCHC-type" evidence="3">
    <location>
        <begin position="482"/>
        <end position="497"/>
    </location>
</feature>
<feature type="domain" description="Integrase catalytic" evidence="4">
    <location>
        <begin position="662"/>
        <end position="757"/>
    </location>
</feature>
<sequence length="1093" mass="123484">MKFGLDQLQELVRSYLNNRYQEETSIARGEEQLDMKTDDKMAVKLDMELDMKISHGRAREEREACARGEEEVQAGPEPGQTGPQTGQPGPWPGRPAANRPPTGRSKKPDDTPVTWREYEALRDHLTRELRVTTETFDTEIQGVNLKVDEATTAINTVQTSMTTLQASMNTLTQAVHDIRTMVQQQPQHPFDEDGSVNGDNADAAAAQGMGRGVGRGLPRGVNRGFVEIGARRVPQQQDDGLGKPKFSIPRFEGGTDVEEYLTWELKIERLWRLHPDYTEDKKIKLASSEFDGYALRWWDALVQNREEDGELPIVTWRTMKAAMRARFVPTNYLRSVFDKLTQLKQGVLTVDAYYMEMEMLMQRARVRESLEMTMQRFLNGLKFNIKGIVRHHKYATMNELLHHAREAESQLAEEAQQRGRATGAGRYTPRPPPSTAPSTRPTDVPSSSSKPVSNVSHTKKPVPAASGTGSSMSTARNRDMVCHTCGGKGHFKKDCPNRKVMIINEDNEYETGDDADPDGPEDDDYDSDSFDAYPSEAQTIVVSQRVLNVQPSASTQRCNLFQTKALVGPDKACKVIIDGGSCRNLASKELCAKLKLKYLPHPHPYYIQWLSNNGEMKVSHMVRVDFEIGPYKDSIDFDVVPMTEFGDVFPEEVPAGLPPLRVPKTIVSDRDVKFMSYFWKTLWRKLGTKLLFSTTCHPQTDGQTEVVNRTLSQLLRSMIKKNLKEWEECLPHVEFAYNRAVHSTTELCPFEVVYGFKPITPLDLLPLPIHERVNMEASKRADFVKKIHVKTKELIEKKGKSNAARKNMKRKEMLFKPGDLVWVHFRKDRFPQLRKSKLKPRGAGPYKVLAKINDNAYSIDLPEDEFGVSNSFNVADLTPYDGEDLGASGSTPFEGGEMMRTSLPHYYLRHHQLKMNLLYQEETSIARGEEQLDMKTDDKMAVKLDMELDMKISHGRAREEREACARGEEEVQAGPEPGLLTSDGTFKRGCHLPPIHIHEELSSRTTLFQVGGDDTGRPSVFTASCASSPRRHAKELDDKYGEKEGWHGDPRTQGRCHGSLEEKEEEELEAPGPALPPYTGRHCRRTPALPPWS</sequence>
<dbReference type="Pfam" id="PF03732">
    <property type="entry name" value="Retrotrans_gag"/>
    <property type="match status" value="1"/>
</dbReference>
<dbReference type="Pfam" id="PF24626">
    <property type="entry name" value="SH3_Tf2-1"/>
    <property type="match status" value="1"/>
</dbReference>
<dbReference type="PANTHER" id="PTHR35046:SF9">
    <property type="entry name" value="RNA-DIRECTED DNA POLYMERASE"/>
    <property type="match status" value="1"/>
</dbReference>
<dbReference type="Pfam" id="PF00098">
    <property type="entry name" value="zf-CCHC"/>
    <property type="match status" value="1"/>
</dbReference>
<dbReference type="Gene3D" id="3.30.420.10">
    <property type="entry name" value="Ribonuclease H-like superfamily/Ribonuclease H"/>
    <property type="match status" value="1"/>
</dbReference>
<dbReference type="SUPFAM" id="SSF57756">
    <property type="entry name" value="Retrovirus zinc finger-like domains"/>
    <property type="match status" value="1"/>
</dbReference>
<dbReference type="InterPro" id="IPR021109">
    <property type="entry name" value="Peptidase_aspartic_dom_sf"/>
</dbReference>
<feature type="compositionally biased region" description="Low complexity" evidence="2">
    <location>
        <begin position="436"/>
        <end position="456"/>
    </location>
</feature>
<comment type="caution">
    <text evidence="5">The sequence shown here is derived from an EMBL/GenBank/DDBJ whole genome shotgun (WGS) entry which is preliminary data.</text>
</comment>
<feature type="compositionally biased region" description="Low complexity" evidence="2">
    <location>
        <begin position="75"/>
        <end position="88"/>
    </location>
</feature>
<reference evidence="5" key="1">
    <citation type="submission" date="2023-07" db="EMBL/GenBank/DDBJ databases">
        <title>A chromosome-level genome assembly of Lolium multiflorum.</title>
        <authorList>
            <person name="Chen Y."/>
            <person name="Copetti D."/>
            <person name="Kolliker R."/>
            <person name="Studer B."/>
        </authorList>
    </citation>
    <scope>NUCLEOTIDE SEQUENCE</scope>
    <source>
        <strain evidence="5">02402/16</strain>
        <tissue evidence="5">Leaf</tissue>
    </source>
</reference>
<dbReference type="SUPFAM" id="SSF53098">
    <property type="entry name" value="Ribonuclease H-like"/>
    <property type="match status" value="1"/>
</dbReference>
<evidence type="ECO:0000259" key="4">
    <source>
        <dbReference type="PROSITE" id="PS50994"/>
    </source>
</evidence>
<dbReference type="Proteomes" id="UP001231189">
    <property type="component" value="Unassembled WGS sequence"/>
</dbReference>
<evidence type="ECO:0000256" key="1">
    <source>
        <dbReference type="PROSITE-ProRule" id="PRU00047"/>
    </source>
</evidence>
<dbReference type="InterPro" id="IPR036397">
    <property type="entry name" value="RNaseH_sf"/>
</dbReference>
<organism evidence="5 6">
    <name type="scientific">Lolium multiflorum</name>
    <name type="common">Italian ryegrass</name>
    <name type="synonym">Lolium perenne subsp. multiflorum</name>
    <dbReference type="NCBI Taxonomy" id="4521"/>
    <lineage>
        <taxon>Eukaryota</taxon>
        <taxon>Viridiplantae</taxon>
        <taxon>Streptophyta</taxon>
        <taxon>Embryophyta</taxon>
        <taxon>Tracheophyta</taxon>
        <taxon>Spermatophyta</taxon>
        <taxon>Magnoliopsida</taxon>
        <taxon>Liliopsida</taxon>
        <taxon>Poales</taxon>
        <taxon>Poaceae</taxon>
        <taxon>BOP clade</taxon>
        <taxon>Pooideae</taxon>
        <taxon>Poodae</taxon>
        <taxon>Poeae</taxon>
        <taxon>Poeae Chloroplast Group 2 (Poeae type)</taxon>
        <taxon>Loliodinae</taxon>
        <taxon>Loliinae</taxon>
        <taxon>Lolium</taxon>
    </lineage>
</organism>
<keyword evidence="6" id="KW-1185">Reference proteome</keyword>
<evidence type="ECO:0000313" key="5">
    <source>
        <dbReference type="EMBL" id="KAK1617406.1"/>
    </source>
</evidence>
<dbReference type="PROSITE" id="PS50994">
    <property type="entry name" value="INTEGRASE"/>
    <property type="match status" value="1"/>
</dbReference>
<evidence type="ECO:0008006" key="7">
    <source>
        <dbReference type="Google" id="ProtNLM"/>
    </source>
</evidence>
<name>A0AAD8VTP8_LOLMU</name>
<dbReference type="PANTHER" id="PTHR35046">
    <property type="entry name" value="ZINC KNUCKLE (CCHC-TYPE) FAMILY PROTEIN"/>
    <property type="match status" value="1"/>
</dbReference>
<dbReference type="EMBL" id="JAUUTY010000006">
    <property type="protein sequence ID" value="KAK1617406.1"/>
    <property type="molecule type" value="Genomic_DNA"/>
</dbReference>
<dbReference type="InterPro" id="IPR012337">
    <property type="entry name" value="RNaseH-like_sf"/>
</dbReference>
<dbReference type="Gene3D" id="2.40.70.10">
    <property type="entry name" value="Acid Proteases"/>
    <property type="match status" value="1"/>
</dbReference>
<keyword evidence="1" id="KW-0479">Metal-binding</keyword>
<accession>A0AAD8VTP8</accession>
<feature type="region of interest" description="Disordered" evidence="2">
    <location>
        <begin position="407"/>
        <end position="475"/>
    </location>
</feature>
<protein>
    <recommendedName>
        <fullName evidence="7">Gag-pol polyprotein</fullName>
    </recommendedName>
</protein>
<dbReference type="Gene3D" id="4.10.60.10">
    <property type="entry name" value="Zinc finger, CCHC-type"/>
    <property type="match status" value="1"/>
</dbReference>
<dbReference type="InterPro" id="IPR036875">
    <property type="entry name" value="Znf_CCHC_sf"/>
</dbReference>